<dbReference type="PATRIC" id="fig|1125712.3.peg.1255"/>
<evidence type="ECO:0000259" key="13">
    <source>
        <dbReference type="Pfam" id="PF01979"/>
    </source>
</evidence>
<dbReference type="STRING" id="1125712.HMPREF1316_0129"/>
<dbReference type="Pfam" id="PF01979">
    <property type="entry name" value="Amidohydro_1"/>
    <property type="match status" value="1"/>
</dbReference>
<evidence type="ECO:0000256" key="5">
    <source>
        <dbReference type="ARBA" id="ARBA00022801"/>
    </source>
</evidence>
<dbReference type="Gene3D" id="2.30.40.10">
    <property type="entry name" value="Urease, subunit C, domain 1"/>
    <property type="match status" value="1"/>
</dbReference>
<dbReference type="InterPro" id="IPR032466">
    <property type="entry name" value="Metal_Hydrolase"/>
</dbReference>
<dbReference type="AlphaFoldDB" id="U2T5L9"/>
<reference evidence="14 15" key="1">
    <citation type="submission" date="2013-08" db="EMBL/GenBank/DDBJ databases">
        <authorList>
            <person name="Durkin A.S."/>
            <person name="Haft D.R."/>
            <person name="McCorrison J."/>
            <person name="Torralba M."/>
            <person name="Gillis M."/>
            <person name="Haft D.H."/>
            <person name="Methe B."/>
            <person name="Sutton G."/>
            <person name="Nelson K.E."/>
        </authorList>
    </citation>
    <scope>NUCLEOTIDE SEQUENCE [LARGE SCALE GENOMIC DNA]</scope>
    <source>
        <strain evidence="14 15">F0195</strain>
    </source>
</reference>
<evidence type="ECO:0000256" key="7">
    <source>
        <dbReference type="ARBA" id="ARBA00047647"/>
    </source>
</evidence>
<keyword evidence="4 12" id="KW-0479">Metal-binding</keyword>
<keyword evidence="5 9" id="KW-0378">Hydrolase</keyword>
<comment type="catalytic activity">
    <reaction evidence="7">
        <text>N-acetyl-D-glucosamine 6-phosphate + H2O = D-glucosamine 6-phosphate + acetate</text>
        <dbReference type="Rhea" id="RHEA:22936"/>
        <dbReference type="ChEBI" id="CHEBI:15377"/>
        <dbReference type="ChEBI" id="CHEBI:30089"/>
        <dbReference type="ChEBI" id="CHEBI:57513"/>
        <dbReference type="ChEBI" id="CHEBI:58725"/>
        <dbReference type="EC" id="3.5.1.25"/>
    </reaction>
</comment>
<dbReference type="PANTHER" id="PTHR11113">
    <property type="entry name" value="N-ACETYLGLUCOSAMINE-6-PHOSPHATE DEACETYLASE"/>
    <property type="match status" value="1"/>
</dbReference>
<evidence type="ECO:0000256" key="8">
    <source>
        <dbReference type="ARBA" id="ARBA00060590"/>
    </source>
</evidence>
<evidence type="ECO:0000256" key="11">
    <source>
        <dbReference type="PIRSR" id="PIRSR038994-2"/>
    </source>
</evidence>
<feature type="binding site" evidence="11">
    <location>
        <position position="248"/>
    </location>
    <ligand>
        <name>substrate</name>
    </ligand>
</feature>
<evidence type="ECO:0000313" key="14">
    <source>
        <dbReference type="EMBL" id="ERL08339.1"/>
    </source>
</evidence>
<dbReference type="InterPro" id="IPR011059">
    <property type="entry name" value="Metal-dep_hydrolase_composite"/>
</dbReference>
<sequence length="383" mass="40802">MEAYAVKADRFFLPGRVSGAGYLTVENGRCGRFTRQRPDCRVVDHTGRWVAAGLVDTHIHGFLGYDVLDADSEGVGRVARGLTAHGVTSWLPTILTASVGQMGDACASVAAADDVGGAHVRGIFLEGPFFTERHKGAQNPRYFQDPSVEVFDGWQRRARGLVRKIAIAPERAGSMAFTEALAAQGVHVALAHSDASYEQAMAAVDAGADVFVHTYNGMSPLHHREPGMVGAAMTSRGTYAEVICDGLHVSPTAAEALVRAKGTDHTVLVTDCLRCGGMPDGDYYLGEFPIVVRDGVAHLRDGGNLAGSTLTLDQAVRNVVDWNVATAEQALRMASEVPARSSGLADVCGSLRPGLDADFVVLDRDLTVEETYVSGSRVYQRGE</sequence>
<dbReference type="CDD" id="cd00854">
    <property type="entry name" value="NagA"/>
    <property type="match status" value="1"/>
</dbReference>
<comment type="similarity">
    <text evidence="1 9">Belongs to the metallo-dependent hydrolases superfamily. NagA family.</text>
</comment>
<evidence type="ECO:0000256" key="10">
    <source>
        <dbReference type="PIRSR" id="PIRSR038994-1"/>
    </source>
</evidence>
<dbReference type="Proteomes" id="UP000016638">
    <property type="component" value="Unassembled WGS sequence"/>
</dbReference>
<dbReference type="InterPro" id="IPR003764">
    <property type="entry name" value="GlcNAc_6-P_deAcase"/>
</dbReference>
<dbReference type="GO" id="GO:0046872">
    <property type="term" value="F:metal ion binding"/>
    <property type="evidence" value="ECO:0007669"/>
    <property type="project" value="UniProtKB-KW"/>
</dbReference>
<gene>
    <name evidence="14" type="primary">nagA</name>
    <name evidence="14" type="ORF">HMPREF1316_0129</name>
</gene>
<feature type="binding site" evidence="12">
    <location>
        <position position="213"/>
    </location>
    <ligand>
        <name>Zn(2+)</name>
        <dbReference type="ChEBI" id="CHEBI:29105"/>
    </ligand>
</feature>
<evidence type="ECO:0000256" key="3">
    <source>
        <dbReference type="ARBA" id="ARBA00018029"/>
    </source>
</evidence>
<dbReference type="InterPro" id="IPR006680">
    <property type="entry name" value="Amidohydro-rel"/>
</dbReference>
<evidence type="ECO:0000256" key="1">
    <source>
        <dbReference type="ARBA" id="ARBA00010716"/>
    </source>
</evidence>
<evidence type="ECO:0000256" key="9">
    <source>
        <dbReference type="PIRNR" id="PIRNR038994"/>
    </source>
</evidence>
<comment type="caution">
    <text evidence="14">The sequence shown here is derived from an EMBL/GenBank/DDBJ whole genome shotgun (WGS) entry which is preliminary data.</text>
</comment>
<accession>U2T5L9</accession>
<evidence type="ECO:0000313" key="15">
    <source>
        <dbReference type="Proteomes" id="UP000016638"/>
    </source>
</evidence>
<evidence type="ECO:0000256" key="6">
    <source>
        <dbReference type="ARBA" id="ARBA00023277"/>
    </source>
</evidence>
<protein>
    <recommendedName>
        <fullName evidence="3">N-acetylglucosamine-6-phosphate deacetylase</fullName>
        <ecNumber evidence="2">3.5.1.25</ecNumber>
    </recommendedName>
</protein>
<feature type="active site" description="Proton donor/acceptor" evidence="10">
    <location>
        <position position="271"/>
    </location>
</feature>
<dbReference type="NCBIfam" id="TIGR00221">
    <property type="entry name" value="nagA"/>
    <property type="match status" value="1"/>
</dbReference>
<feature type="binding site" evidence="11">
    <location>
        <begin position="216"/>
        <end position="217"/>
    </location>
    <ligand>
        <name>substrate</name>
    </ligand>
</feature>
<organism evidence="14 15">
    <name type="scientific">Olsenella profusa F0195</name>
    <dbReference type="NCBI Taxonomy" id="1125712"/>
    <lineage>
        <taxon>Bacteria</taxon>
        <taxon>Bacillati</taxon>
        <taxon>Actinomycetota</taxon>
        <taxon>Coriobacteriia</taxon>
        <taxon>Coriobacteriales</taxon>
        <taxon>Atopobiaceae</taxon>
        <taxon>Olsenella</taxon>
    </lineage>
</organism>
<feature type="binding site" evidence="11">
    <location>
        <position position="224"/>
    </location>
    <ligand>
        <name>substrate</name>
    </ligand>
</feature>
<dbReference type="SUPFAM" id="SSF51556">
    <property type="entry name" value="Metallo-dependent hydrolases"/>
    <property type="match status" value="1"/>
</dbReference>
<evidence type="ECO:0000256" key="12">
    <source>
        <dbReference type="PIRSR" id="PIRSR038994-3"/>
    </source>
</evidence>
<feature type="binding site" evidence="12">
    <location>
        <position position="192"/>
    </location>
    <ligand>
        <name>Zn(2+)</name>
        <dbReference type="ChEBI" id="CHEBI:29105"/>
    </ligand>
</feature>
<dbReference type="Gene3D" id="3.20.20.140">
    <property type="entry name" value="Metal-dependent hydrolases"/>
    <property type="match status" value="1"/>
</dbReference>
<dbReference type="PANTHER" id="PTHR11113:SF14">
    <property type="entry name" value="N-ACETYLGLUCOSAMINE-6-PHOSPHATE DEACETYLASE"/>
    <property type="match status" value="1"/>
</dbReference>
<dbReference type="eggNOG" id="COG1820">
    <property type="taxonomic scope" value="Bacteria"/>
</dbReference>
<comment type="pathway">
    <text evidence="8">Amino-sugar metabolism; N-acetylneuraminate degradation; D-fructose 6-phosphate from N-acetylneuraminate: step 4/5.</text>
</comment>
<feature type="domain" description="Amidohydrolase-related" evidence="13">
    <location>
        <begin position="50"/>
        <end position="377"/>
    </location>
</feature>
<comment type="cofactor">
    <cofactor evidence="12">
        <name>a divalent metal cation</name>
        <dbReference type="ChEBI" id="CHEBI:60240"/>
    </cofactor>
    <text evidence="12">Binds 1 divalent metal cation per subunit.</text>
</comment>
<keyword evidence="15" id="KW-1185">Reference proteome</keyword>
<keyword evidence="6 9" id="KW-0119">Carbohydrate metabolism</keyword>
<evidence type="ECO:0000256" key="2">
    <source>
        <dbReference type="ARBA" id="ARBA00011899"/>
    </source>
</evidence>
<dbReference type="GO" id="GO:0006046">
    <property type="term" value="P:N-acetylglucosamine catabolic process"/>
    <property type="evidence" value="ECO:0007669"/>
    <property type="project" value="TreeGrafter"/>
</dbReference>
<proteinExistence type="inferred from homology"/>
<dbReference type="OrthoDB" id="9776488at2"/>
<feature type="binding site" evidence="12">
    <location>
        <position position="126"/>
    </location>
    <ligand>
        <name>Zn(2+)</name>
        <dbReference type="ChEBI" id="CHEBI:29105"/>
    </ligand>
</feature>
<feature type="binding site" evidence="11">
    <location>
        <position position="137"/>
    </location>
    <ligand>
        <name>substrate</name>
    </ligand>
</feature>
<dbReference type="FunFam" id="3.20.20.140:FF:000004">
    <property type="entry name" value="N-acetylglucosamine-6-phosphate deacetylase"/>
    <property type="match status" value="1"/>
</dbReference>
<evidence type="ECO:0000256" key="4">
    <source>
        <dbReference type="ARBA" id="ARBA00022723"/>
    </source>
</evidence>
<dbReference type="RefSeq" id="WP_021726208.1">
    <property type="nucleotide sequence ID" value="NZ_AWEZ01000045.1"/>
</dbReference>
<dbReference type="EMBL" id="AWEZ01000045">
    <property type="protein sequence ID" value="ERL08339.1"/>
    <property type="molecule type" value="Genomic_DNA"/>
</dbReference>
<name>U2T5L9_9ACTN</name>
<dbReference type="GO" id="GO:0008448">
    <property type="term" value="F:N-acetylglucosamine-6-phosphate deacetylase activity"/>
    <property type="evidence" value="ECO:0007669"/>
    <property type="project" value="UniProtKB-EC"/>
</dbReference>
<dbReference type="EC" id="3.5.1.25" evidence="2"/>
<dbReference type="PIRSF" id="PIRSF038994">
    <property type="entry name" value="NagA"/>
    <property type="match status" value="1"/>
</dbReference>
<dbReference type="SUPFAM" id="SSF51338">
    <property type="entry name" value="Composite domain of metallo-dependent hydrolases"/>
    <property type="match status" value="1"/>
</dbReference>
<feature type="binding site" evidence="11">
    <location>
        <begin position="305"/>
        <end position="307"/>
    </location>
    <ligand>
        <name>substrate</name>
    </ligand>
</feature>